<evidence type="ECO:0000313" key="2">
    <source>
        <dbReference type="EMBL" id="CAI4032112.1"/>
    </source>
</evidence>
<gene>
    <name evidence="2" type="ORF">DNFV4_02537</name>
</gene>
<evidence type="ECO:0000313" key="3">
    <source>
        <dbReference type="Proteomes" id="UP001179121"/>
    </source>
</evidence>
<sequence length="142" mass="15356">MNTTLRRPLLAAMGIAVLGLALSACGTTKATSDSISNFLSSTTPGALYTEDGLVRQEQKINLFAGVAYENLRQESAAGGGEYVTALASLYEIPIAKHEEFAHILKTHHSDLFGKGLKEDRTAHLKMVETLNRALLADAFLHR</sequence>
<reference evidence="2" key="1">
    <citation type="submission" date="2022-10" db="EMBL/GenBank/DDBJ databases">
        <authorList>
            <person name="Koch H."/>
        </authorList>
    </citation>
    <scope>NUCLEOTIDE SEQUENCE</scope>
    <source>
        <strain evidence="2">DNF</strain>
    </source>
</reference>
<dbReference type="InterPro" id="IPR021383">
    <property type="entry name" value="DUF3015"/>
</dbReference>
<keyword evidence="1" id="KW-0732">Signal</keyword>
<accession>A0AA86MZY1</accession>
<dbReference type="PROSITE" id="PS51257">
    <property type="entry name" value="PROKAR_LIPOPROTEIN"/>
    <property type="match status" value="1"/>
</dbReference>
<dbReference type="Proteomes" id="UP001179121">
    <property type="component" value="Chromosome"/>
</dbReference>
<proteinExistence type="predicted"/>
<dbReference type="AlphaFoldDB" id="A0AA86MZY1"/>
<evidence type="ECO:0000256" key="1">
    <source>
        <dbReference type="SAM" id="SignalP"/>
    </source>
</evidence>
<organism evidence="2 3">
    <name type="scientific">Nitrospira tepida</name>
    <dbReference type="NCBI Taxonomy" id="2973512"/>
    <lineage>
        <taxon>Bacteria</taxon>
        <taxon>Pseudomonadati</taxon>
        <taxon>Nitrospirota</taxon>
        <taxon>Nitrospiria</taxon>
        <taxon>Nitrospirales</taxon>
        <taxon>Nitrospiraceae</taxon>
        <taxon>Nitrospira</taxon>
    </lineage>
</organism>
<keyword evidence="3" id="KW-1185">Reference proteome</keyword>
<dbReference type="Pfam" id="PF11220">
    <property type="entry name" value="DUF3015"/>
    <property type="match status" value="1"/>
</dbReference>
<feature type="chain" id="PRO_5041741272" description="DUF3015 domain-containing protein" evidence="1">
    <location>
        <begin position="24"/>
        <end position="142"/>
    </location>
</feature>
<protein>
    <recommendedName>
        <fullName evidence="4">DUF3015 domain-containing protein</fullName>
    </recommendedName>
</protein>
<feature type="signal peptide" evidence="1">
    <location>
        <begin position="1"/>
        <end position="23"/>
    </location>
</feature>
<evidence type="ECO:0008006" key="4">
    <source>
        <dbReference type="Google" id="ProtNLM"/>
    </source>
</evidence>
<dbReference type="KEGG" id="nti:DNFV4_02537"/>
<dbReference type="EMBL" id="OX365700">
    <property type="protein sequence ID" value="CAI4032112.1"/>
    <property type="molecule type" value="Genomic_DNA"/>
</dbReference>
<name>A0AA86MZY1_9BACT</name>
<dbReference type="RefSeq" id="WP_289268860.1">
    <property type="nucleotide sequence ID" value="NZ_OX365700.1"/>
</dbReference>